<dbReference type="InterPro" id="IPR013780">
    <property type="entry name" value="Glyco_hydro_b"/>
</dbReference>
<dbReference type="Pfam" id="PF06964">
    <property type="entry name" value="Alpha-L-AF_C"/>
    <property type="match status" value="1"/>
</dbReference>
<keyword evidence="7" id="KW-0326">Glycosidase</keyword>
<evidence type="ECO:0000313" key="10">
    <source>
        <dbReference type="Proteomes" id="UP000778578"/>
    </source>
</evidence>
<dbReference type="EC" id="3.2.1.55" evidence="4"/>
<evidence type="ECO:0000256" key="6">
    <source>
        <dbReference type="ARBA" id="ARBA00023277"/>
    </source>
</evidence>
<dbReference type="Proteomes" id="UP000778578">
    <property type="component" value="Unassembled WGS sequence"/>
</dbReference>
<organism evidence="9 10">
    <name type="scientific">Actinacidiphila acidipaludis</name>
    <dbReference type="NCBI Taxonomy" id="2873382"/>
    <lineage>
        <taxon>Bacteria</taxon>
        <taxon>Bacillati</taxon>
        <taxon>Actinomycetota</taxon>
        <taxon>Actinomycetes</taxon>
        <taxon>Kitasatosporales</taxon>
        <taxon>Streptomycetaceae</taxon>
        <taxon>Actinacidiphila</taxon>
    </lineage>
</organism>
<dbReference type="Gene3D" id="2.60.40.1180">
    <property type="entry name" value="Golgi alpha-mannosidase II"/>
    <property type="match status" value="1"/>
</dbReference>
<evidence type="ECO:0000256" key="4">
    <source>
        <dbReference type="ARBA" id="ARBA00012670"/>
    </source>
</evidence>
<comment type="catalytic activity">
    <reaction evidence="1">
        <text>Hydrolysis of terminal non-reducing alpha-L-arabinofuranoside residues in alpha-L-arabinosides.</text>
        <dbReference type="EC" id="3.2.1.55"/>
    </reaction>
</comment>
<dbReference type="Gene3D" id="3.20.20.80">
    <property type="entry name" value="Glycosidases"/>
    <property type="match status" value="1"/>
</dbReference>
<evidence type="ECO:0000256" key="3">
    <source>
        <dbReference type="ARBA" id="ARBA00011165"/>
    </source>
</evidence>
<dbReference type="PANTHER" id="PTHR43576:SF3">
    <property type="entry name" value="ALPHA-L-ARABINOFURANOSIDASE C"/>
    <property type="match status" value="1"/>
</dbReference>
<dbReference type="InterPro" id="IPR017853">
    <property type="entry name" value="GH"/>
</dbReference>
<dbReference type="InterPro" id="IPR010720">
    <property type="entry name" value="Alpha-L-AF_C"/>
</dbReference>
<keyword evidence="10" id="KW-1185">Reference proteome</keyword>
<dbReference type="PANTHER" id="PTHR43576">
    <property type="entry name" value="ALPHA-L-ARABINOFURANOSIDASE C-RELATED"/>
    <property type="match status" value="1"/>
</dbReference>
<proteinExistence type="inferred from homology"/>
<gene>
    <name evidence="9" type="ORF">K7862_06050</name>
</gene>
<protein>
    <recommendedName>
        <fullName evidence="4">non-reducing end alpha-L-arabinofuranosidase</fullName>
        <ecNumber evidence="4">3.2.1.55</ecNumber>
    </recommendedName>
</protein>
<dbReference type="SMART" id="SM00813">
    <property type="entry name" value="Alpha-L-AF_C"/>
    <property type="match status" value="1"/>
</dbReference>
<evidence type="ECO:0000259" key="8">
    <source>
        <dbReference type="SMART" id="SM00813"/>
    </source>
</evidence>
<dbReference type="RefSeq" id="WP_222961373.1">
    <property type="nucleotide sequence ID" value="NZ_JAINZZ010000005.1"/>
</dbReference>
<dbReference type="SUPFAM" id="SSF51011">
    <property type="entry name" value="Glycosyl hydrolase domain"/>
    <property type="match status" value="1"/>
</dbReference>
<dbReference type="SUPFAM" id="SSF51445">
    <property type="entry name" value="(Trans)glycosidases"/>
    <property type="match status" value="1"/>
</dbReference>
<name>A0ABS7Q267_9ACTN</name>
<dbReference type="Pfam" id="PF22848">
    <property type="entry name" value="ASD1_dom"/>
    <property type="match status" value="1"/>
</dbReference>
<evidence type="ECO:0000256" key="1">
    <source>
        <dbReference type="ARBA" id="ARBA00001462"/>
    </source>
</evidence>
<comment type="similarity">
    <text evidence="2">Belongs to the glycosyl hydrolase 51 family.</text>
</comment>
<dbReference type="EMBL" id="JAINZZ010000005">
    <property type="protein sequence ID" value="MBY8877205.1"/>
    <property type="molecule type" value="Genomic_DNA"/>
</dbReference>
<accession>A0ABS7Q267</accession>
<evidence type="ECO:0000256" key="2">
    <source>
        <dbReference type="ARBA" id="ARBA00007186"/>
    </source>
</evidence>
<keyword evidence="5" id="KW-0378">Hydrolase</keyword>
<sequence length="499" mass="54994">MLRAHIHLDPQAVVAPVRRRTFGSFVEHLGRCVYTGLYEPDHPTANPDGFRMDVVDLVRELGTTTVRYPGGNFVSGFRWEDSVGPRDQRPVRRDLAWHALESNQVGLDEFARWLKLTDSELMLAVNVATRGILPALDLLEYANHPSGTALSDLRVANGTPEPHDVRMWCLGNEMDGPWQTGFMTADDYGKIAARTAAAMKMADKNLELVVCGSSGSGMPTFGDWERTVLEHAYDHVDYVSCHAYYQVHDGDLGSFLASANDMDYFIDTVLATADHVGHKKRSAKKINISFDEWNVWYLEEHMASQEAGDEWRHAPRQLEDVYTVADAVVVGNLLMTLLKRSDRVTSASLAQLVNVIAPIMTEPGGPAWRQTTFYPFSITSRLASGEVIRPATETPAYATARHGEASVVDAVATVDEDRCSVFLVNRDLRKSAQVTIDVRGLGSSHIAEAVTLADADVYAKNTLAEQHRVTPYANTSAALADGVVTIELPPVSWTAIALR</sequence>
<comment type="subunit">
    <text evidence="3">Homohexamer; trimer of dimers.</text>
</comment>
<keyword evidence="6" id="KW-0119">Carbohydrate metabolism</keyword>
<comment type="caution">
    <text evidence="9">The sequence shown here is derived from an EMBL/GenBank/DDBJ whole genome shotgun (WGS) entry which is preliminary data.</text>
</comment>
<evidence type="ECO:0000256" key="5">
    <source>
        <dbReference type="ARBA" id="ARBA00022801"/>
    </source>
</evidence>
<evidence type="ECO:0000256" key="7">
    <source>
        <dbReference type="ARBA" id="ARBA00023295"/>
    </source>
</evidence>
<reference evidence="9 10" key="1">
    <citation type="submission" date="2021-08" db="EMBL/GenBank/DDBJ databases">
        <title>WGS of actinomycetes from Thailand.</title>
        <authorList>
            <person name="Thawai C."/>
        </authorList>
    </citation>
    <scope>NUCLEOTIDE SEQUENCE [LARGE SCALE GENOMIC DNA]</scope>
    <source>
        <strain evidence="9 10">PLK6-54</strain>
    </source>
</reference>
<dbReference type="InterPro" id="IPR055235">
    <property type="entry name" value="ASD1_cat"/>
</dbReference>
<feature type="domain" description="Alpha-L-arabinofuranosidase C-terminal" evidence="8">
    <location>
        <begin position="291"/>
        <end position="492"/>
    </location>
</feature>
<evidence type="ECO:0000313" key="9">
    <source>
        <dbReference type="EMBL" id="MBY8877205.1"/>
    </source>
</evidence>